<evidence type="ECO:0000256" key="1">
    <source>
        <dbReference type="ARBA" id="ARBA00019862"/>
    </source>
</evidence>
<name>A0A7D4Y556_9ALPC</name>
<sequence>MQAQVVVILSLLALALGTNDHVHPTYDWKTLEMFYGRTLFIAESTTLSLPLDAHLHCGTISGKRCVFPGYIFEAKDHVDYRFDIQSPFYMFVDNFTITRDNSGDVVYVKLLTTVSKVKMLNVGCTKLAPMLNLPFGTKIYHDKDRQLEVEGRAVPCTNRKYFIEFCPSGPNDFCFYDVLKIFDLGTFKGRKGRANVLLSLKDEL</sequence>
<proteinExistence type="predicted"/>
<evidence type="ECO:0000256" key="2">
    <source>
        <dbReference type="ARBA" id="ARBA00030061"/>
    </source>
</evidence>
<organism evidence="3">
    <name type="scientific">Mink coronavirus 1</name>
    <dbReference type="NCBI Taxonomy" id="1913642"/>
    <lineage>
        <taxon>Viruses</taxon>
        <taxon>Riboviria</taxon>
        <taxon>Orthornavirae</taxon>
        <taxon>Pisuviricota</taxon>
        <taxon>Pisoniviricetes</taxon>
        <taxon>Nidovirales</taxon>
        <taxon>Cornidovirineae</taxon>
        <taxon>Coronaviridae</taxon>
        <taxon>Orthocoronavirinae</taxon>
        <taxon>Alphacoronavirus</taxon>
        <taxon>Minacovirus</taxon>
        <taxon>Alphacoronavirus neovisontis</taxon>
    </lineage>
</organism>
<evidence type="ECO:0000313" key="3">
    <source>
        <dbReference type="EMBL" id="QKX95787.1"/>
    </source>
</evidence>
<gene>
    <name evidence="3" type="primary">ORF7b</name>
</gene>
<dbReference type="EMBL" id="MN535736">
    <property type="protein sequence ID" value="QKX95787.1"/>
    <property type="molecule type" value="Genomic_RNA"/>
</dbReference>
<dbReference type="InterPro" id="IPR004945">
    <property type="entry name" value="Corona_6B_7B"/>
</dbReference>
<protein>
    <recommendedName>
        <fullName evidence="1">Non-structural protein 7b</fullName>
    </recommendedName>
    <alternativeName>
        <fullName evidence="2">Accessory protein 7b</fullName>
    </alternativeName>
</protein>
<dbReference type="Pfam" id="PF03262">
    <property type="entry name" value="Corona_6B_7B"/>
    <property type="match status" value="1"/>
</dbReference>
<reference evidence="3" key="1">
    <citation type="submission" date="2019-10" db="EMBL/GenBank/DDBJ databases">
        <title>Complete genome sequences of Mink coronavirus 1 from mink in Denmark.</title>
        <authorList>
            <person name="Lazov C.M."/>
            <person name="Larsen L.E."/>
            <person name="Hjulsager C.K."/>
        </authorList>
    </citation>
    <scope>NUCLEOTIDE SEQUENCE</scope>
    <source>
        <strain evidence="3">MCoV1/11917-2/DK/2015</strain>
    </source>
</reference>
<accession>A0A7D4Y556</accession>